<dbReference type="GO" id="GO:0005829">
    <property type="term" value="C:cytosol"/>
    <property type="evidence" value="ECO:0007669"/>
    <property type="project" value="TreeGrafter"/>
</dbReference>
<dbReference type="Proteomes" id="UP000618094">
    <property type="component" value="Unassembled WGS sequence"/>
</dbReference>
<dbReference type="PANTHER" id="PTHR11067">
    <property type="entry name" value="INOSINE TRIPHOSPHATE PYROPHOSPHATASE/HAM1 PROTEIN"/>
    <property type="match status" value="1"/>
</dbReference>
<evidence type="ECO:0000313" key="4">
    <source>
        <dbReference type="EMBL" id="GFO98573.1"/>
    </source>
</evidence>
<dbReference type="GO" id="GO:0009143">
    <property type="term" value="P:nucleoside triphosphate catabolic process"/>
    <property type="evidence" value="ECO:0007669"/>
    <property type="project" value="InterPro"/>
</dbReference>
<protein>
    <submittedName>
        <fullName evidence="3">DITP/XTP pyrophosphatase</fullName>
        <ecNumber evidence="3">3.6.1.9</ecNumber>
    </submittedName>
    <submittedName>
        <fullName evidence="4">Non-canonical purine NTP pyrophosphatase</fullName>
    </submittedName>
</protein>
<dbReference type="Proteomes" id="UP000267945">
    <property type="component" value="Chromosome"/>
</dbReference>
<evidence type="ECO:0000256" key="1">
    <source>
        <dbReference type="ARBA" id="ARBA00008023"/>
    </source>
</evidence>
<accession>A0A3Q8STV5</accession>
<evidence type="ECO:0000313" key="3">
    <source>
        <dbReference type="EMBL" id="AZK90712.1"/>
    </source>
</evidence>
<gene>
    <name evidence="3" type="primary">rdgB</name>
    <name evidence="3" type="ORF">LH5_00451</name>
    <name evidence="4" type="ORF">LHEH8_03290</name>
</gene>
<evidence type="ECO:0000256" key="2">
    <source>
        <dbReference type="ARBA" id="ARBA00022801"/>
    </source>
</evidence>
<comment type="similarity">
    <text evidence="1">Belongs to the HAM1 NTPase family.</text>
</comment>
<dbReference type="PANTHER" id="PTHR11067:SF9">
    <property type="entry name" value="INOSINE TRIPHOSPHATE PYROPHOSPHATASE"/>
    <property type="match status" value="1"/>
</dbReference>
<keyword evidence="2 3" id="KW-0378">Hydrolase</keyword>
<dbReference type="Gene3D" id="3.90.950.10">
    <property type="match status" value="1"/>
</dbReference>
<dbReference type="SUPFAM" id="SSF52972">
    <property type="entry name" value="ITPase-like"/>
    <property type="match status" value="1"/>
</dbReference>
<name>A0A3Q8STV5_LACHE</name>
<organism evidence="3 5">
    <name type="scientific">Lactobacillus helveticus</name>
    <name type="common">Lactobacillus suntoryeus</name>
    <dbReference type="NCBI Taxonomy" id="1587"/>
    <lineage>
        <taxon>Bacteria</taxon>
        <taxon>Bacillati</taxon>
        <taxon>Bacillota</taxon>
        <taxon>Bacilli</taxon>
        <taxon>Lactobacillales</taxon>
        <taxon>Lactobacillaceae</taxon>
        <taxon>Lactobacillus</taxon>
    </lineage>
</organism>
<sequence>MDKLLYTTYDQDKVNDLQEILGELNLDIEVIGLSSIDYAPQKSYSEETFLNNARNTAHRLAEYTKLPTLSESSGLSVDYLFNSLEILPYHHNGQDDKARLLGYLGGVPSEKRTASYYTTFAFSWPGQEDNDIVSSGRISGVIAKYPFGNSTYGYDSSFVVPKLGKTFGEMNIDERNQVSQRRAALDRLLAGLPSWWQAQKQVTTR</sequence>
<reference evidence="3 5" key="1">
    <citation type="submission" date="2017-02" db="EMBL/GenBank/DDBJ databases">
        <title>Complete genome sequence of Lactobacillus helveticus.</title>
        <authorList>
            <person name="Kim J.F."/>
            <person name="Chung Y."/>
            <person name="Kwak M."/>
        </authorList>
    </citation>
    <scope>NUCLEOTIDE SEQUENCE [LARGE SCALE GENOMIC DNA]</scope>
    <source>
        <strain evidence="3 5">LH5</strain>
    </source>
</reference>
<evidence type="ECO:0000313" key="5">
    <source>
        <dbReference type="Proteomes" id="UP000267945"/>
    </source>
</evidence>
<dbReference type="RefSeq" id="WP_014918834.1">
    <property type="nucleotide sequence ID" value="NZ_BLYO01000075.1"/>
</dbReference>
<dbReference type="Pfam" id="PF01725">
    <property type="entry name" value="Ham1p_like"/>
    <property type="match status" value="1"/>
</dbReference>
<dbReference type="EMBL" id="CP019581">
    <property type="protein sequence ID" value="AZK90712.1"/>
    <property type="molecule type" value="Genomic_DNA"/>
</dbReference>
<dbReference type="AlphaFoldDB" id="A0A3Q8STV5"/>
<dbReference type="GeneID" id="99756627"/>
<dbReference type="InterPro" id="IPR029001">
    <property type="entry name" value="ITPase-like_fam"/>
</dbReference>
<reference evidence="4" key="2">
    <citation type="submission" date="2020-07" db="EMBL/GenBank/DDBJ databases">
        <title>Draft genome sequence of Lactobacillus helveticus strain H-8.</title>
        <authorList>
            <person name="Endo A."/>
            <person name="Maeno S."/>
            <person name="Kido Y."/>
        </authorList>
    </citation>
    <scope>NUCLEOTIDE SEQUENCE</scope>
    <source>
        <strain evidence="4">H-8</strain>
    </source>
</reference>
<dbReference type="EMBL" id="BLYO01000075">
    <property type="protein sequence ID" value="GFO98573.1"/>
    <property type="molecule type" value="Genomic_DNA"/>
</dbReference>
<dbReference type="EC" id="3.6.1.9" evidence="3"/>
<dbReference type="InterPro" id="IPR002637">
    <property type="entry name" value="RdgB/HAM1"/>
</dbReference>
<proteinExistence type="inferred from homology"/>
<dbReference type="GO" id="GO:0047429">
    <property type="term" value="F:nucleoside triphosphate diphosphatase activity"/>
    <property type="evidence" value="ECO:0007669"/>
    <property type="project" value="UniProtKB-EC"/>
</dbReference>